<dbReference type="Pfam" id="PF06864">
    <property type="entry name" value="PAP_PilO"/>
    <property type="match status" value="1"/>
</dbReference>
<dbReference type="RefSeq" id="WP_088900955.1">
    <property type="nucleotide sequence ID" value="NZ_QGHF01000010.1"/>
</dbReference>
<dbReference type="EMBL" id="QGHF01000010">
    <property type="protein sequence ID" value="PWK94535.1"/>
    <property type="molecule type" value="Genomic_DNA"/>
</dbReference>
<proteinExistence type="predicted"/>
<name>A0A2V2BFU1_9GAMM</name>
<evidence type="ECO:0000313" key="1">
    <source>
        <dbReference type="EMBL" id="PWK94535.1"/>
    </source>
</evidence>
<reference evidence="1 2" key="1">
    <citation type="submission" date="2018-05" db="EMBL/GenBank/DDBJ databases">
        <title>Genomic Encyclopedia of Type Strains, Phase IV (KMG-V): Genome sequencing to study the core and pangenomes of soil and plant-associated prokaryotes.</title>
        <authorList>
            <person name="Whitman W."/>
        </authorList>
    </citation>
    <scope>NUCLEOTIDE SEQUENCE [LARGE SCALE GENOMIC DNA]</scope>
    <source>
        <strain evidence="1 2">PNA 200-10</strain>
    </source>
</reference>
<comment type="caution">
    <text evidence="1">The sequence shown here is derived from an EMBL/GenBank/DDBJ whole genome shotgun (WGS) entry which is preliminary data.</text>
</comment>
<dbReference type="InterPro" id="IPR009663">
    <property type="entry name" value="PAP_PilO"/>
</dbReference>
<dbReference type="OrthoDB" id="6459111at2"/>
<sequence length="455" mass="50435">MKKSKTDGGPLPSPEAEHIHVLTFHQRRFVVGLVWQTIRAQRNPMKEIRRVGKERGLDLVAVRQSDSIQAGFAPKTRLRLRGAYSLTVALSSLLRECCIAVVPVGTGPDGVARYTLVGRLEKGGIHPFSDQIYTEDELPQKVIDLKDELRGSRGNLDIPVYGALTTPGVTRELNFSAVLEPSSIKRQFRLRPLTWGMTRGQLIAAGCVAGIALAGALVWLHIEHQREEEERLARLRQIAHQEEVNRQARYKAALDGLKHPWTEQPSVATFISHCRGMLDKIPLSIVGWMTTNVMCMPDQVSVQSLRRTNSAATTAAYVAAVKELFGVTAEFNFKNSSLTSFTLRQTLPPEGDDPMVPVGERLMNFISLFQALNIDLGVSSVPIKDVKENKEGEKLPLQDWQSYTFSASTDITPELIFPGNQYTGIRLSSIAIDINTSSGSNSYKISGTLYGKRNR</sequence>
<evidence type="ECO:0000313" key="2">
    <source>
        <dbReference type="Proteomes" id="UP000245981"/>
    </source>
</evidence>
<gene>
    <name evidence="1" type="ORF">C7431_11029</name>
</gene>
<dbReference type="AlphaFoldDB" id="A0A2V2BFU1"/>
<dbReference type="Proteomes" id="UP000245981">
    <property type="component" value="Unassembled WGS sequence"/>
</dbReference>
<protein>
    <submittedName>
        <fullName evidence="1">Pilin accessory protein (PilO)</fullName>
    </submittedName>
</protein>
<organism evidence="1 2">
    <name type="scientific">Pantoea allii</name>
    <dbReference type="NCBI Taxonomy" id="574096"/>
    <lineage>
        <taxon>Bacteria</taxon>
        <taxon>Pseudomonadati</taxon>
        <taxon>Pseudomonadota</taxon>
        <taxon>Gammaproteobacteria</taxon>
        <taxon>Enterobacterales</taxon>
        <taxon>Erwiniaceae</taxon>
        <taxon>Pantoea</taxon>
    </lineage>
</organism>
<accession>A0A2V2BFU1</accession>